<sequence>MAPASSSSAVPATLDDLVALIAATDAQDVAHSLIPQLKKLDKAAATPAKPAAAAAASASTSSPTSAAPAPSGSKDTGKGKEQQQQQGHVLEGKLKDGQDPLAVLDPAAHSVGFLYILNARLGASEPKVHELLQRTQEWALQFDPDQARLVPEQVLYLAHSLCHLAEQSNQWTLPVQPLATLVDRFPLPGYLTQLHPLFLRVIMQSQMYPAAQDLLMKDITDIDKTLHAVKYQDHLLYHYLGGTILALLGEYARAAELLEICVSAPGSSASTIQLDAYKKLVLVQLLAFGKTQPLPKYTSSAVSTAIKALCGAYSDFAVAFASLERARVVQVLEKAGGAFEKDHNLGLVLLVESSLRRRQILNLTETYITLSLGDIAAHVGADPGSEEELKAVEDEIKGMVAARQLFATLSPPAASAPSSAAHSSTIVTFSDDPEPYLSPETVARVTRAIEQVQRLDRRWSDEAERIEESRDFVQKAWNAAATGPSLAGAGAAGGGLSAFTSAASGVGFSDDFDYAGGGGGAMGSPGVGGGEGWGDEGGFVEMESD</sequence>
<evidence type="ECO:0000256" key="5">
    <source>
        <dbReference type="ARBA" id="ARBA00022490"/>
    </source>
</evidence>
<evidence type="ECO:0000256" key="3">
    <source>
        <dbReference type="ARBA" id="ARBA00007084"/>
    </source>
</evidence>
<organism evidence="10 11">
    <name type="scientific">Rhodotorula paludigena</name>
    <dbReference type="NCBI Taxonomy" id="86838"/>
    <lineage>
        <taxon>Eukaryota</taxon>
        <taxon>Fungi</taxon>
        <taxon>Dikarya</taxon>
        <taxon>Basidiomycota</taxon>
        <taxon>Pucciniomycotina</taxon>
        <taxon>Microbotryomycetes</taxon>
        <taxon>Sporidiobolales</taxon>
        <taxon>Sporidiobolaceae</taxon>
        <taxon>Rhodotorula</taxon>
    </lineage>
</organism>
<dbReference type="AlphaFoldDB" id="A0AAV5GVI6"/>
<comment type="caution">
    <text evidence="10">The sequence shown here is derived from an EMBL/GenBank/DDBJ whole genome shotgun (WGS) entry which is preliminary data.</text>
</comment>
<evidence type="ECO:0000256" key="1">
    <source>
        <dbReference type="ARBA" id="ARBA00004123"/>
    </source>
</evidence>
<evidence type="ECO:0000313" key="10">
    <source>
        <dbReference type="EMBL" id="GJN93229.1"/>
    </source>
</evidence>
<feature type="region of interest" description="Disordered" evidence="8">
    <location>
        <begin position="54"/>
        <end position="87"/>
    </location>
</feature>
<evidence type="ECO:0000256" key="6">
    <source>
        <dbReference type="ARBA" id="ARBA00022790"/>
    </source>
</evidence>
<dbReference type="Proteomes" id="UP001342314">
    <property type="component" value="Unassembled WGS sequence"/>
</dbReference>
<keyword evidence="11" id="KW-1185">Reference proteome</keyword>
<keyword evidence="5" id="KW-0963">Cytoplasm</keyword>
<dbReference type="EMBL" id="BQKY01000013">
    <property type="protein sequence ID" value="GJN93229.1"/>
    <property type="molecule type" value="Genomic_DNA"/>
</dbReference>
<feature type="domain" description="PCI" evidence="9">
    <location>
        <begin position="250"/>
        <end position="423"/>
    </location>
</feature>
<evidence type="ECO:0000313" key="11">
    <source>
        <dbReference type="Proteomes" id="UP001342314"/>
    </source>
</evidence>
<evidence type="ECO:0000256" key="2">
    <source>
        <dbReference type="ARBA" id="ARBA00004496"/>
    </source>
</evidence>
<keyword evidence="7" id="KW-0539">Nucleus</keyword>
<protein>
    <recommendedName>
        <fullName evidence="4">COP9 signalosome complex subunit 3</fullName>
    </recommendedName>
</protein>
<dbReference type="GO" id="GO:0006511">
    <property type="term" value="P:ubiquitin-dependent protein catabolic process"/>
    <property type="evidence" value="ECO:0007669"/>
    <property type="project" value="TreeGrafter"/>
</dbReference>
<dbReference type="PROSITE" id="PS50250">
    <property type="entry name" value="PCI"/>
    <property type="match status" value="1"/>
</dbReference>
<dbReference type="InterPro" id="IPR055089">
    <property type="entry name" value="COP9_N"/>
</dbReference>
<evidence type="ECO:0000259" key="9">
    <source>
        <dbReference type="PROSITE" id="PS50250"/>
    </source>
</evidence>
<dbReference type="InterPro" id="IPR000717">
    <property type="entry name" value="PCI_dom"/>
</dbReference>
<dbReference type="InterPro" id="IPR050756">
    <property type="entry name" value="CSN3"/>
</dbReference>
<dbReference type="GO" id="GO:0005737">
    <property type="term" value="C:cytoplasm"/>
    <property type="evidence" value="ECO:0007669"/>
    <property type="project" value="UniProtKB-SubCell"/>
</dbReference>
<gene>
    <name evidence="10" type="ORF">Rhopal_006276-T1</name>
</gene>
<name>A0AAV5GVI6_9BASI</name>
<evidence type="ECO:0000256" key="8">
    <source>
        <dbReference type="SAM" id="MobiDB-lite"/>
    </source>
</evidence>
<keyword evidence="6" id="KW-0736">Signalosome</keyword>
<reference evidence="10 11" key="1">
    <citation type="submission" date="2021-12" db="EMBL/GenBank/DDBJ databases">
        <title>High titer production of polyol ester of fatty acids by Rhodotorula paludigena BS15 towards product separation-free biomass refinery.</title>
        <authorList>
            <person name="Mano J."/>
            <person name="Ono H."/>
            <person name="Tanaka T."/>
            <person name="Naito K."/>
            <person name="Sushida H."/>
            <person name="Ike M."/>
            <person name="Tokuyasu K."/>
            <person name="Kitaoka M."/>
        </authorList>
    </citation>
    <scope>NUCLEOTIDE SEQUENCE [LARGE SCALE GENOMIC DNA]</scope>
    <source>
        <strain evidence="10 11">BS15</strain>
    </source>
</reference>
<accession>A0AAV5GVI6</accession>
<feature type="region of interest" description="Disordered" evidence="8">
    <location>
        <begin position="523"/>
        <end position="545"/>
    </location>
</feature>
<feature type="compositionally biased region" description="Gly residues" evidence="8">
    <location>
        <begin position="523"/>
        <end position="537"/>
    </location>
</feature>
<comment type="subcellular location">
    <subcellularLocation>
        <location evidence="2">Cytoplasm</location>
    </subcellularLocation>
    <subcellularLocation>
        <location evidence="1">Nucleus</location>
    </subcellularLocation>
</comment>
<dbReference type="PANTHER" id="PTHR10758:SF1">
    <property type="entry name" value="COP9 SIGNALOSOME COMPLEX SUBUNIT 3"/>
    <property type="match status" value="1"/>
</dbReference>
<evidence type="ECO:0000256" key="4">
    <source>
        <dbReference type="ARBA" id="ARBA00014878"/>
    </source>
</evidence>
<evidence type="ECO:0000256" key="7">
    <source>
        <dbReference type="ARBA" id="ARBA00023242"/>
    </source>
</evidence>
<dbReference type="Pfam" id="PF22788">
    <property type="entry name" value="COP9_hel_rpt"/>
    <property type="match status" value="1"/>
</dbReference>
<proteinExistence type="inferred from homology"/>
<comment type="similarity">
    <text evidence="3">Belongs to the CSN3 family.</text>
</comment>
<dbReference type="PANTHER" id="PTHR10758">
    <property type="entry name" value="26S PROTEASOME NON-ATPASE REGULATORY SUBUNIT 3/COP9 SIGNALOSOME COMPLEX SUBUNIT 3"/>
    <property type="match status" value="1"/>
</dbReference>
<dbReference type="GO" id="GO:0008180">
    <property type="term" value="C:COP9 signalosome"/>
    <property type="evidence" value="ECO:0007669"/>
    <property type="project" value="UniProtKB-KW"/>
</dbReference>
<feature type="compositionally biased region" description="Low complexity" evidence="8">
    <location>
        <begin position="54"/>
        <end position="71"/>
    </location>
</feature>